<protein>
    <submittedName>
        <fullName evidence="1">Alpha-D-ribose 1-methylphosphonate 5-phosphate C-P lyase</fullName>
    </submittedName>
</protein>
<name>A0A1I4JWL7_9BACI</name>
<dbReference type="AlphaFoldDB" id="A0A1I4JWL7"/>
<dbReference type="InterPro" id="IPR010306">
    <property type="entry name" value="PhnJ"/>
</dbReference>
<keyword evidence="1" id="KW-0456">Lyase</keyword>
<dbReference type="RefSeq" id="WP_091482799.1">
    <property type="nucleotide sequence ID" value="NZ_FOTR01000003.1"/>
</dbReference>
<evidence type="ECO:0000313" key="2">
    <source>
        <dbReference type="Proteomes" id="UP000198565"/>
    </source>
</evidence>
<accession>A0A1I4JWL7</accession>
<dbReference type="EMBL" id="FOTR01000003">
    <property type="protein sequence ID" value="SFL70912.1"/>
    <property type="molecule type" value="Genomic_DNA"/>
</dbReference>
<keyword evidence="2" id="KW-1185">Reference proteome</keyword>
<dbReference type="OrthoDB" id="9803851at2"/>
<dbReference type="GO" id="GO:0019700">
    <property type="term" value="P:organic phosphonate catabolic process"/>
    <property type="evidence" value="ECO:0007669"/>
    <property type="project" value="InterPro"/>
</dbReference>
<dbReference type="Proteomes" id="UP000198565">
    <property type="component" value="Unassembled WGS sequence"/>
</dbReference>
<reference evidence="2" key="1">
    <citation type="submission" date="2016-10" db="EMBL/GenBank/DDBJ databases">
        <authorList>
            <person name="Varghese N."/>
            <person name="Submissions S."/>
        </authorList>
    </citation>
    <scope>NUCLEOTIDE SEQUENCE [LARGE SCALE GENOMIC DNA]</scope>
    <source>
        <strain evidence="2">CGMCC 1.4250</strain>
    </source>
</reference>
<gene>
    <name evidence="1" type="ORF">SAMN04487943_103216</name>
</gene>
<dbReference type="SFLD" id="SFLDS00033">
    <property type="entry name" value="Radical_SAM_Phosphonate_Metabo"/>
    <property type="match status" value="1"/>
</dbReference>
<organism evidence="1 2">
    <name type="scientific">Gracilibacillus orientalis</name>
    <dbReference type="NCBI Taxonomy" id="334253"/>
    <lineage>
        <taxon>Bacteria</taxon>
        <taxon>Bacillati</taxon>
        <taxon>Bacillota</taxon>
        <taxon>Bacilli</taxon>
        <taxon>Bacillales</taxon>
        <taxon>Bacillaceae</taxon>
        <taxon>Gracilibacillus</taxon>
    </lineage>
</organism>
<dbReference type="Pfam" id="PF06007">
    <property type="entry name" value="PhnJ"/>
    <property type="match status" value="1"/>
</dbReference>
<dbReference type="GO" id="GO:0051539">
    <property type="term" value="F:4 iron, 4 sulfur cluster binding"/>
    <property type="evidence" value="ECO:0007669"/>
    <property type="project" value="InterPro"/>
</dbReference>
<dbReference type="PIRSF" id="PIRSF011468">
    <property type="entry name" value="PhnJ"/>
    <property type="match status" value="1"/>
</dbReference>
<dbReference type="SFLD" id="SFLDF00379">
    <property type="entry name" value="Phosphonate_metabolism_(PhnJ)"/>
    <property type="match status" value="1"/>
</dbReference>
<dbReference type="STRING" id="334253.SAMN04487943_103216"/>
<proteinExistence type="predicted"/>
<dbReference type="GO" id="GO:0016829">
    <property type="term" value="F:lyase activity"/>
    <property type="evidence" value="ECO:0007669"/>
    <property type="project" value="UniProtKB-KW"/>
</dbReference>
<evidence type="ECO:0000313" key="1">
    <source>
        <dbReference type="EMBL" id="SFL70912.1"/>
    </source>
</evidence>
<sequence>MIAKPHFAFFDEGSKKEIRRATLKAVAIPGYQVPFASREMPIARGWGTGGLQLTLSLIGRNDVLKVIDQGADESVNAVSIKKLVQHTTGVSVTEKTQEADIIQSRHRIPEKALKEDQILVLQVPNPEPLRKVDAREYMTKRMHAEDDYSGAWLLLFEQIMKFGRMSTGASHPVYVNGRYVMTPSPIPRFDNPKMHQSKGLILLGAGREKKIFAVPPYTSVESLAFDDYPFTVESFEGKACKLCGSTDVFLDEIIDPDTGERTHQCNDTSYCMEQLNSEEKVEVENSYV</sequence>
<dbReference type="SFLD" id="SFLDG01115">
    <property type="entry name" value="Phosphonate_metabolism_(PhnJ)"/>
    <property type="match status" value="1"/>
</dbReference>